<dbReference type="GO" id="GO:0006428">
    <property type="term" value="P:isoleucyl-tRNA aminoacylation"/>
    <property type="evidence" value="ECO:0007669"/>
    <property type="project" value="InterPro"/>
</dbReference>
<evidence type="ECO:0000256" key="2">
    <source>
        <dbReference type="ARBA" id="ARBA00004496"/>
    </source>
</evidence>
<dbReference type="GO" id="GO:0005737">
    <property type="term" value="C:cytoplasm"/>
    <property type="evidence" value="ECO:0007669"/>
    <property type="project" value="UniProtKB-SubCell"/>
</dbReference>
<dbReference type="GO" id="GO:0002161">
    <property type="term" value="F:aminoacyl-tRNA deacylase activity"/>
    <property type="evidence" value="ECO:0007669"/>
    <property type="project" value="InterPro"/>
</dbReference>
<keyword evidence="12" id="KW-0648">Protein biosynthesis</keyword>
<evidence type="ECO:0000256" key="15">
    <source>
        <dbReference type="ARBA" id="ARBA00048359"/>
    </source>
</evidence>
<dbReference type="SUPFAM" id="SSF50677">
    <property type="entry name" value="ValRS/IleRS/LeuRS editing domain"/>
    <property type="match status" value="1"/>
</dbReference>
<keyword evidence="6" id="KW-0963">Cytoplasm</keyword>
<keyword evidence="10" id="KW-0862">Zinc</keyword>
<dbReference type="EMBL" id="PEUM01000018">
    <property type="protein sequence ID" value="PIV25618.1"/>
    <property type="molecule type" value="Genomic_DNA"/>
</dbReference>
<dbReference type="FunFam" id="3.40.50.620:FF:000063">
    <property type="entry name" value="Isoleucine--tRNA ligase"/>
    <property type="match status" value="1"/>
</dbReference>
<dbReference type="GO" id="GO:0004822">
    <property type="term" value="F:isoleucine-tRNA ligase activity"/>
    <property type="evidence" value="ECO:0007669"/>
    <property type="project" value="UniProtKB-EC"/>
</dbReference>
<evidence type="ECO:0000256" key="9">
    <source>
        <dbReference type="ARBA" id="ARBA00022741"/>
    </source>
</evidence>
<proteinExistence type="inferred from homology"/>
<evidence type="ECO:0000256" key="14">
    <source>
        <dbReference type="ARBA" id="ARBA00025217"/>
    </source>
</evidence>
<comment type="subcellular location">
    <subcellularLocation>
        <location evidence="2">Cytoplasm</location>
    </subcellularLocation>
</comment>
<reference evidence="18" key="1">
    <citation type="submission" date="2017-09" db="EMBL/GenBank/DDBJ databases">
        <title>Depth-based differentiation of microbial function through sediment-hosted aquifers and enrichment of novel symbionts in the deep terrestrial subsurface.</title>
        <authorList>
            <person name="Probst A.J."/>
            <person name="Ladd B."/>
            <person name="Jarett J.K."/>
            <person name="Geller-Mcgrath D.E."/>
            <person name="Sieber C.M.K."/>
            <person name="Emerson J.B."/>
            <person name="Anantharaman K."/>
            <person name="Thomas B.C."/>
            <person name="Malmstrom R."/>
            <person name="Stieglmeier M."/>
            <person name="Klingl A."/>
            <person name="Woyke T."/>
            <person name="Ryan C.M."/>
            <person name="Banfield J.F."/>
        </authorList>
    </citation>
    <scope>NUCLEOTIDE SEQUENCE [LARGE SCALE GENOMIC DNA]</scope>
</reference>
<dbReference type="GO" id="GO:0005524">
    <property type="term" value="F:ATP binding"/>
    <property type="evidence" value="ECO:0007669"/>
    <property type="project" value="UniProtKB-KW"/>
</dbReference>
<evidence type="ECO:0000256" key="13">
    <source>
        <dbReference type="ARBA" id="ARBA00023146"/>
    </source>
</evidence>
<evidence type="ECO:0000313" key="18">
    <source>
        <dbReference type="Proteomes" id="UP000229966"/>
    </source>
</evidence>
<dbReference type="InterPro" id="IPR014729">
    <property type="entry name" value="Rossmann-like_a/b/a_fold"/>
</dbReference>
<evidence type="ECO:0000313" key="17">
    <source>
        <dbReference type="EMBL" id="PIV25618.1"/>
    </source>
</evidence>
<gene>
    <name evidence="17" type="ORF">COS38_00705</name>
</gene>
<evidence type="ECO:0000256" key="1">
    <source>
        <dbReference type="ARBA" id="ARBA00001947"/>
    </source>
</evidence>
<dbReference type="Pfam" id="PF00133">
    <property type="entry name" value="tRNA-synt_1"/>
    <property type="match status" value="1"/>
</dbReference>
<evidence type="ECO:0000256" key="8">
    <source>
        <dbReference type="ARBA" id="ARBA00022723"/>
    </source>
</evidence>
<evidence type="ECO:0000256" key="3">
    <source>
        <dbReference type="ARBA" id="ARBA00007078"/>
    </source>
</evidence>
<evidence type="ECO:0000259" key="16">
    <source>
        <dbReference type="Pfam" id="PF00133"/>
    </source>
</evidence>
<dbReference type="EC" id="6.1.1.5" evidence="5"/>
<dbReference type="AlphaFoldDB" id="A0A2M7CJ19"/>
<comment type="subunit">
    <text evidence="4">Monomer.</text>
</comment>
<feature type="domain" description="Aminoacyl-tRNA synthetase class Ia" evidence="16">
    <location>
        <begin position="17"/>
        <end position="475"/>
    </location>
</feature>
<keyword evidence="13" id="KW-0030">Aminoacyl-tRNA synthetase</keyword>
<dbReference type="SUPFAM" id="SSF52374">
    <property type="entry name" value="Nucleotidylyl transferase"/>
    <property type="match status" value="1"/>
</dbReference>
<comment type="similarity">
    <text evidence="3">Belongs to the class-I aminoacyl-tRNA synthetase family. IleS type 2 subfamily.</text>
</comment>
<keyword evidence="9" id="KW-0547">Nucleotide-binding</keyword>
<dbReference type="InterPro" id="IPR002301">
    <property type="entry name" value="Ile-tRNA-ligase"/>
</dbReference>
<dbReference type="InterPro" id="IPR002300">
    <property type="entry name" value="aa-tRNA-synth_Ia"/>
</dbReference>
<name>A0A2M7CJ19_9BACT</name>
<comment type="catalytic activity">
    <reaction evidence="15">
        <text>tRNA(Ile) + L-isoleucine + ATP = L-isoleucyl-tRNA(Ile) + AMP + diphosphate</text>
        <dbReference type="Rhea" id="RHEA:11060"/>
        <dbReference type="Rhea" id="RHEA-COMP:9666"/>
        <dbReference type="Rhea" id="RHEA-COMP:9695"/>
        <dbReference type="ChEBI" id="CHEBI:30616"/>
        <dbReference type="ChEBI" id="CHEBI:33019"/>
        <dbReference type="ChEBI" id="CHEBI:58045"/>
        <dbReference type="ChEBI" id="CHEBI:78442"/>
        <dbReference type="ChEBI" id="CHEBI:78528"/>
        <dbReference type="ChEBI" id="CHEBI:456215"/>
        <dbReference type="EC" id="6.1.1.5"/>
    </reaction>
</comment>
<dbReference type="PRINTS" id="PR00984">
    <property type="entry name" value="TRNASYNTHILE"/>
</dbReference>
<dbReference type="Gene3D" id="3.40.50.620">
    <property type="entry name" value="HUPs"/>
    <property type="match status" value="2"/>
</dbReference>
<evidence type="ECO:0000256" key="10">
    <source>
        <dbReference type="ARBA" id="ARBA00022833"/>
    </source>
</evidence>
<comment type="caution">
    <text evidence="17">The sequence shown here is derived from an EMBL/GenBank/DDBJ whole genome shotgun (WGS) entry which is preliminary data.</text>
</comment>
<dbReference type="PANTHER" id="PTHR42780">
    <property type="entry name" value="SOLEUCYL-TRNA SYNTHETASE"/>
    <property type="match status" value="1"/>
</dbReference>
<organism evidence="17 18">
    <name type="scientific">Candidatus Berkelbacteria bacterium CG03_land_8_20_14_0_80_40_36</name>
    <dbReference type="NCBI Taxonomy" id="1974509"/>
    <lineage>
        <taxon>Bacteria</taxon>
        <taxon>Candidatus Berkelbacteria</taxon>
    </lineage>
</organism>
<comment type="function">
    <text evidence="14">Catalyzes the attachment of isoleucine to tRNA(Ile). As IleRS can inadvertently accommodate and process structurally similar amino acids such as valine, to avoid such errors it has two additional distinct tRNA(Ile)-dependent editing activities. One activity is designated as 'pretransfer' editing and involves the hydrolysis of activated Val-AMP. The other activity is designated 'posttransfer' editing and involves deacylation of mischarged Val-tRNA(Ile).</text>
</comment>
<dbReference type="GO" id="GO:0046872">
    <property type="term" value="F:metal ion binding"/>
    <property type="evidence" value="ECO:0007669"/>
    <property type="project" value="UniProtKB-KW"/>
</dbReference>
<accession>A0A2M7CJ19</accession>
<evidence type="ECO:0000256" key="4">
    <source>
        <dbReference type="ARBA" id="ARBA00011245"/>
    </source>
</evidence>
<keyword evidence="11" id="KW-0067">ATP-binding</keyword>
<evidence type="ECO:0000256" key="12">
    <source>
        <dbReference type="ARBA" id="ARBA00022917"/>
    </source>
</evidence>
<sequence>MFILTPKPDYKKIETEVLTFWKNKKIFARSISERPESKKFVFYEGPPTANGHPGIHHIIARAYKDIIPRYKTMRGFRVPRQAGWDTHGLPVELEVEKMLGISGKDKIESLTPTKRESIIKFNQLCKENVFKYQKEWERVTERIGYWIDMDNPYITFKNEYIEKLWGIIKIIWSKGFLYQDYKVLPYCFRCGTGLSSHEVAQEFKDKTDTSIFVKFKSASEENTFFLAWTTTPWTLPGNVALAVGKEIKYGKYQLETGKKIILAENLALKILGEKATKIDLFIGADLVGQKYEPIFNIEKTHKDQFTILPGDFVSTSEGSGIVHTAVMYGEDDFALSKKFNLPTIHTVDPKGNFTDQVKKLAGKNIFVANQIIIDDLKQRDLLFKELKITHSYPFCWRCHNPLIYYAKESWFIAMKKLRSQLVSNNEKINWIPTHLKHGRFGNWLEETKDWALSRDRYWATPLPVWRCHTGKSQISNLKSQISNLKMVMQNFTSKKIIVIILR</sequence>
<dbReference type="InterPro" id="IPR023586">
    <property type="entry name" value="Ile-tRNA-ligase_type2"/>
</dbReference>
<evidence type="ECO:0000256" key="6">
    <source>
        <dbReference type="ARBA" id="ARBA00022490"/>
    </source>
</evidence>
<dbReference type="Proteomes" id="UP000229966">
    <property type="component" value="Unassembled WGS sequence"/>
</dbReference>
<evidence type="ECO:0000256" key="5">
    <source>
        <dbReference type="ARBA" id="ARBA00013165"/>
    </source>
</evidence>
<keyword evidence="8" id="KW-0479">Metal-binding</keyword>
<keyword evidence="7" id="KW-0436">Ligase</keyword>
<evidence type="ECO:0000256" key="11">
    <source>
        <dbReference type="ARBA" id="ARBA00022840"/>
    </source>
</evidence>
<comment type="cofactor">
    <cofactor evidence="1">
        <name>Zn(2+)</name>
        <dbReference type="ChEBI" id="CHEBI:29105"/>
    </cofactor>
</comment>
<evidence type="ECO:0000256" key="7">
    <source>
        <dbReference type="ARBA" id="ARBA00022598"/>
    </source>
</evidence>
<dbReference type="PANTHER" id="PTHR42780:SF1">
    <property type="entry name" value="ISOLEUCINE--TRNA LIGASE, CYTOPLASMIC"/>
    <property type="match status" value="1"/>
</dbReference>
<dbReference type="InterPro" id="IPR009008">
    <property type="entry name" value="Val/Leu/Ile-tRNA-synth_edit"/>
</dbReference>
<protein>
    <recommendedName>
        <fullName evidence="5">isoleucine--tRNA ligase</fullName>
        <ecNumber evidence="5">6.1.1.5</ecNumber>
    </recommendedName>
</protein>